<dbReference type="EMBL" id="POSP01000003">
    <property type="protein sequence ID" value="PND37778.1"/>
    <property type="molecule type" value="Genomic_DNA"/>
</dbReference>
<accession>A0A2N8KWD9</accession>
<organism evidence="1 2">
    <name type="scientific">Kinneretia aquatilis</name>
    <dbReference type="NCBI Taxonomy" id="2070761"/>
    <lineage>
        <taxon>Bacteria</taxon>
        <taxon>Pseudomonadati</taxon>
        <taxon>Pseudomonadota</taxon>
        <taxon>Betaproteobacteria</taxon>
        <taxon>Burkholderiales</taxon>
        <taxon>Sphaerotilaceae</taxon>
        <taxon>Roseateles</taxon>
    </lineage>
</organism>
<gene>
    <name evidence="1" type="ORF">C1O66_09730</name>
</gene>
<dbReference type="AlphaFoldDB" id="A0A2N8KWD9"/>
<dbReference type="PANTHER" id="PTHR42811">
    <property type="entry name" value="SERINE ACETYLTRANSFERASE"/>
    <property type="match status" value="1"/>
</dbReference>
<proteinExistence type="predicted"/>
<evidence type="ECO:0000313" key="1">
    <source>
        <dbReference type="EMBL" id="PND37778.1"/>
    </source>
</evidence>
<sequence>MERHDLVRMLEADRLSRGEKRTRPRLIGDDIWKYQIILRHYEYWLKKRGFFATLARSYWHYRYYKQSIRLNFEIPPFVFAAGLSIAHRGPIIINPNSRIGENCRIHSGVNIGTAAGTQNSAPTLGDNCYIGPGAKLFGAIRIADGVAIAAQAVVNKSCETEGVTLGGVPARVIAMRSAKDYIIPGATIYDKSAASTGRQASC</sequence>
<dbReference type="InterPro" id="IPR011004">
    <property type="entry name" value="Trimer_LpxA-like_sf"/>
</dbReference>
<dbReference type="Gene3D" id="2.160.10.10">
    <property type="entry name" value="Hexapeptide repeat proteins"/>
    <property type="match status" value="1"/>
</dbReference>
<evidence type="ECO:0000313" key="2">
    <source>
        <dbReference type="Proteomes" id="UP000235916"/>
    </source>
</evidence>
<dbReference type="Proteomes" id="UP000235916">
    <property type="component" value="Unassembled WGS sequence"/>
</dbReference>
<protein>
    <submittedName>
        <fullName evidence="1">Serine acetyltransferase</fullName>
    </submittedName>
</protein>
<keyword evidence="1" id="KW-0808">Transferase</keyword>
<dbReference type="OrthoDB" id="8612290at2"/>
<reference evidence="1 2" key="1">
    <citation type="submission" date="2018-01" db="EMBL/GenBank/DDBJ databases">
        <title>Draft genome sequence of Paucibacter aquatile CR182 isolated from freshwater of the Nakdong River.</title>
        <authorList>
            <person name="Choi A."/>
            <person name="Chung E.J."/>
        </authorList>
    </citation>
    <scope>NUCLEOTIDE SEQUENCE [LARGE SCALE GENOMIC DNA]</scope>
    <source>
        <strain evidence="1 2">CR182</strain>
    </source>
</reference>
<dbReference type="SUPFAM" id="SSF51161">
    <property type="entry name" value="Trimeric LpxA-like enzymes"/>
    <property type="match status" value="1"/>
</dbReference>
<name>A0A2N8KWD9_9BURK</name>
<keyword evidence="2" id="KW-1185">Reference proteome</keyword>
<comment type="caution">
    <text evidence="1">The sequence shown here is derived from an EMBL/GenBank/DDBJ whole genome shotgun (WGS) entry which is preliminary data.</text>
</comment>
<dbReference type="GO" id="GO:0016740">
    <property type="term" value="F:transferase activity"/>
    <property type="evidence" value="ECO:0007669"/>
    <property type="project" value="UniProtKB-KW"/>
</dbReference>